<sequence>MLEVLLTKVAAIRDVLLFPTLKEEMNTDAAKELGELRER</sequence>
<dbReference type="Proteomes" id="UP000182624">
    <property type="component" value="Unassembled WGS sequence"/>
</dbReference>
<reference evidence="2" key="1">
    <citation type="submission" date="2016-10" db="EMBL/GenBank/DDBJ databases">
        <authorList>
            <person name="Varghese N."/>
            <person name="Submissions S."/>
        </authorList>
    </citation>
    <scope>NUCLEOTIDE SEQUENCE [LARGE SCALE GENOMIC DNA]</scope>
    <source>
        <strain evidence="2">P18</strain>
    </source>
</reference>
<evidence type="ECO:0000313" key="2">
    <source>
        <dbReference type="Proteomes" id="UP000182624"/>
    </source>
</evidence>
<dbReference type="AlphaFoldDB" id="A0A1I5SKR3"/>
<organism evidence="1 2">
    <name type="scientific">Butyrivibrio proteoclasticus</name>
    <dbReference type="NCBI Taxonomy" id="43305"/>
    <lineage>
        <taxon>Bacteria</taxon>
        <taxon>Bacillati</taxon>
        <taxon>Bacillota</taxon>
        <taxon>Clostridia</taxon>
        <taxon>Lachnospirales</taxon>
        <taxon>Lachnospiraceae</taxon>
        <taxon>Butyrivibrio</taxon>
    </lineage>
</organism>
<name>A0A1I5SKR3_9FIRM</name>
<evidence type="ECO:0000313" key="1">
    <source>
        <dbReference type="EMBL" id="SFP71325.1"/>
    </source>
</evidence>
<dbReference type="EMBL" id="FOXO01000006">
    <property type="protein sequence ID" value="SFP71325.1"/>
    <property type="molecule type" value="Genomic_DNA"/>
</dbReference>
<proteinExistence type="predicted"/>
<accession>A0A1I5SKR3</accession>
<gene>
    <name evidence="1" type="ORF">SAMN04487928_106124</name>
</gene>
<keyword evidence="2" id="KW-1185">Reference proteome</keyword>
<protein>
    <submittedName>
        <fullName evidence="1">Uncharacterized protein</fullName>
    </submittedName>
</protein>